<reference evidence="1 2" key="1">
    <citation type="submission" date="2017-03" db="EMBL/GenBank/DDBJ databases">
        <title>Foreign affairs: Plasmid Transfer between Roseobacters and Rhizobia.</title>
        <authorList>
            <person name="Bartling P."/>
            <person name="Bunk B."/>
            <person name="Overmann J."/>
            <person name="Brinkmann H."/>
            <person name="Petersen J."/>
        </authorList>
    </citation>
    <scope>NUCLEOTIDE SEQUENCE [LARGE SCALE GENOMIC DNA]</scope>
    <source>
        <strain evidence="1 2">MACL11</strain>
        <plasmid evidence="2">Plasmid pmm170</plasmid>
    </source>
</reference>
<dbReference type="Pfam" id="PF16477">
    <property type="entry name" value="DUF5054"/>
    <property type="match status" value="1"/>
</dbReference>
<dbReference type="GO" id="GO:0005975">
    <property type="term" value="P:carbohydrate metabolic process"/>
    <property type="evidence" value="ECO:0007669"/>
    <property type="project" value="InterPro"/>
</dbReference>
<organism evidence="1 2">
    <name type="scientific">Martelella mediterranea DSM 17316</name>
    <dbReference type="NCBI Taxonomy" id="1122214"/>
    <lineage>
        <taxon>Bacteria</taxon>
        <taxon>Pseudomonadati</taxon>
        <taxon>Pseudomonadota</taxon>
        <taxon>Alphaproteobacteria</taxon>
        <taxon>Hyphomicrobiales</taxon>
        <taxon>Aurantimonadaceae</taxon>
        <taxon>Martelella</taxon>
    </lineage>
</organism>
<geneLocation type="plasmid" evidence="2">
    <name>pmm170</name>
</geneLocation>
<dbReference type="InterPro" id="IPR032482">
    <property type="entry name" value="DUF5054"/>
</dbReference>
<dbReference type="RefSeq" id="WP_018067141.1">
    <property type="nucleotide sequence ID" value="NZ_AQWH01000034.1"/>
</dbReference>
<gene>
    <name evidence="1" type="ORF">Mame_05274</name>
</gene>
<dbReference type="AlphaFoldDB" id="A0A1U9ZA46"/>
<keyword evidence="2" id="KW-1185">Reference proteome</keyword>
<dbReference type="InterPro" id="IPR011330">
    <property type="entry name" value="Glyco_hydro/deAcase_b/a-brl"/>
</dbReference>
<dbReference type="KEGG" id="mmed:Mame_05274"/>
<dbReference type="Proteomes" id="UP000191135">
    <property type="component" value="Plasmid pMM170"/>
</dbReference>
<dbReference type="EMBL" id="CP020333">
    <property type="protein sequence ID" value="AQZ54565.1"/>
    <property type="molecule type" value="Genomic_DNA"/>
</dbReference>
<dbReference type="eggNOG" id="COG0383">
    <property type="taxonomic scope" value="Bacteria"/>
</dbReference>
<name>A0A1U9ZA46_9HYPH</name>
<evidence type="ECO:0000313" key="1">
    <source>
        <dbReference type="EMBL" id="AQZ54565.1"/>
    </source>
</evidence>
<protein>
    <submittedName>
        <fullName evidence="1">Alpha-mannosidase</fullName>
    </submittedName>
</protein>
<dbReference type="Gene3D" id="3.20.110.10">
    <property type="entry name" value="Glycoside hydrolase 38, N terminal domain"/>
    <property type="match status" value="1"/>
</dbReference>
<dbReference type="SUPFAM" id="SSF88713">
    <property type="entry name" value="Glycoside hydrolase/deacetylase"/>
    <property type="match status" value="1"/>
</dbReference>
<proteinExistence type="predicted"/>
<keyword evidence="1" id="KW-0614">Plasmid</keyword>
<sequence>MRQPTIHLVFKTHLDIGFTDHAERVRRQYHEVFIPQALTTAEHFYREDPERPAFVWTTGAWLIWDHLTTRSAAEVERLERAVRNGLIRWHALPFTTHSELMSPALFRAGLSYSQMLDARFGFQTHAAKMTDVPGHTLGIVPLMAAAGIRFFHIGVNTASPVPSFPPLSRWRAPDGSELVVMYEDSYGGVQFPDGLSDGLGFAHTHDNIGPQTVSQTTEVYRALRHDHPDADIRAATLETYGAILWERRETLPVVDMEPGDSWIHGAGADPMKMARFRSLQRLYDAFEMEGLTETRAAFGRDLAMLAEHTCGVDIKTYLRDDLAWDRPAFEAARKADYRFVYSEASWAEQRGYIDKAVENLAGEDRTRADDALADAAPPQLRSTQSLTQATTFTVAGWSGELDPQTGDIIRLTAPDGRILSDDARIGYRHESYDADDVAAHMDTYLTHRAEWAILDHDKPGLSNARTARAADFAPQYLGLENVGDRVVIHHEMPLEAHRHLGAPKTTELHVWGDGQSLHLSLVLREKPANRMPEAGFLAFALGGFGQWSYLKTGLWHEAGRTAENGGGQLQAIFAARSRHTNGTEVELTPLDAALVAPIGQPFMPYSKQPSSFDRGIRFNLYNNKWGTNFPMWWEGDMHARFQLSVKPSR</sequence>
<evidence type="ECO:0000313" key="2">
    <source>
        <dbReference type="Proteomes" id="UP000191135"/>
    </source>
</evidence>
<dbReference type="CDD" id="cd10791">
    <property type="entry name" value="GH38N_AMII_like_1"/>
    <property type="match status" value="1"/>
</dbReference>
<dbReference type="InterPro" id="IPR027291">
    <property type="entry name" value="Glyco_hydro_38_N_sf"/>
</dbReference>
<accession>A0A1U9ZA46</accession>
<dbReference type="OrthoDB" id="237949at2"/>